<reference evidence="1 2" key="1">
    <citation type="journal article" date="2014" name="Curr. Biol.">
        <title>The genome of the clonal raider ant Cerapachys biroi.</title>
        <authorList>
            <person name="Oxley P.R."/>
            <person name="Ji L."/>
            <person name="Fetter-Pruneda I."/>
            <person name="McKenzie S.K."/>
            <person name="Li C."/>
            <person name="Hu H."/>
            <person name="Zhang G."/>
            <person name="Kronauer D.J."/>
        </authorList>
    </citation>
    <scope>NUCLEOTIDE SEQUENCE [LARGE SCALE GENOMIC DNA]</scope>
</reference>
<protein>
    <submittedName>
        <fullName evidence="1">Uncharacterized protein</fullName>
    </submittedName>
</protein>
<evidence type="ECO:0000313" key="1">
    <source>
        <dbReference type="EMBL" id="EZA53207.1"/>
    </source>
</evidence>
<dbReference type="EMBL" id="KK107293">
    <property type="protein sequence ID" value="EZA53207.1"/>
    <property type="molecule type" value="Genomic_DNA"/>
</dbReference>
<name>A0A026WAT3_OOCBI</name>
<dbReference type="AlphaFoldDB" id="A0A026WAT3"/>
<organism evidence="1 2">
    <name type="scientific">Ooceraea biroi</name>
    <name type="common">Clonal raider ant</name>
    <name type="synonym">Cerapachys biroi</name>
    <dbReference type="NCBI Taxonomy" id="2015173"/>
    <lineage>
        <taxon>Eukaryota</taxon>
        <taxon>Metazoa</taxon>
        <taxon>Ecdysozoa</taxon>
        <taxon>Arthropoda</taxon>
        <taxon>Hexapoda</taxon>
        <taxon>Insecta</taxon>
        <taxon>Pterygota</taxon>
        <taxon>Neoptera</taxon>
        <taxon>Endopterygota</taxon>
        <taxon>Hymenoptera</taxon>
        <taxon>Apocrita</taxon>
        <taxon>Aculeata</taxon>
        <taxon>Formicoidea</taxon>
        <taxon>Formicidae</taxon>
        <taxon>Dorylinae</taxon>
        <taxon>Ooceraea</taxon>
    </lineage>
</organism>
<sequence>MTCFLPPKRTAPVLVPAMVHYSRNFHAPIFKRVTVVNTVSVVFLPPPLKITFKP</sequence>
<proteinExistence type="predicted"/>
<dbReference type="Proteomes" id="UP000053097">
    <property type="component" value="Unassembled WGS sequence"/>
</dbReference>
<evidence type="ECO:0000313" key="2">
    <source>
        <dbReference type="Proteomes" id="UP000053097"/>
    </source>
</evidence>
<gene>
    <name evidence="1" type="ORF">X777_06286</name>
</gene>
<keyword evidence="2" id="KW-1185">Reference proteome</keyword>
<accession>A0A026WAT3</accession>